<evidence type="ECO:0000259" key="3">
    <source>
        <dbReference type="PROSITE" id="PS51186"/>
    </source>
</evidence>
<dbReference type="OrthoDB" id="9798006at2"/>
<keyword evidence="5" id="KW-1185">Reference proteome</keyword>
<keyword evidence="2" id="KW-0012">Acyltransferase</keyword>
<reference evidence="4 5" key="1">
    <citation type="submission" date="2018-08" db="EMBL/GenBank/DDBJ databases">
        <title>Genomic Encyclopedia of Type Strains, Phase III (KMG-III): the genomes of soil and plant-associated and newly described type strains.</title>
        <authorList>
            <person name="Whitman W."/>
        </authorList>
    </citation>
    <scope>NUCLEOTIDE SEQUENCE [LARGE SCALE GENOMIC DNA]</scope>
    <source>
        <strain evidence="4 5">CGMCC 1.10966</strain>
    </source>
</reference>
<evidence type="ECO:0000313" key="5">
    <source>
        <dbReference type="Proteomes" id="UP000256304"/>
    </source>
</evidence>
<dbReference type="PANTHER" id="PTHR43072">
    <property type="entry name" value="N-ACETYLTRANSFERASE"/>
    <property type="match status" value="1"/>
</dbReference>
<dbReference type="GO" id="GO:0016747">
    <property type="term" value="F:acyltransferase activity, transferring groups other than amino-acyl groups"/>
    <property type="evidence" value="ECO:0007669"/>
    <property type="project" value="InterPro"/>
</dbReference>
<dbReference type="InterPro" id="IPR000182">
    <property type="entry name" value="GNAT_dom"/>
</dbReference>
<dbReference type="PROSITE" id="PS51186">
    <property type="entry name" value="GNAT"/>
    <property type="match status" value="1"/>
</dbReference>
<evidence type="ECO:0000313" key="4">
    <source>
        <dbReference type="EMBL" id="REE84397.1"/>
    </source>
</evidence>
<dbReference type="Pfam" id="PF13420">
    <property type="entry name" value="Acetyltransf_4"/>
    <property type="match status" value="1"/>
</dbReference>
<dbReference type="AlphaFoldDB" id="A0A3D9RX44"/>
<evidence type="ECO:0000256" key="1">
    <source>
        <dbReference type="ARBA" id="ARBA00022679"/>
    </source>
</evidence>
<dbReference type="InterPro" id="IPR016181">
    <property type="entry name" value="Acyl_CoA_acyltransferase"/>
</dbReference>
<dbReference type="RefSeq" id="WP_116189684.1">
    <property type="nucleotide sequence ID" value="NZ_QTTN01000015.1"/>
</dbReference>
<name>A0A3D9RX44_9BACL</name>
<protein>
    <submittedName>
        <fullName evidence="4">Phosphinothricin acetyltransferase</fullName>
    </submittedName>
</protein>
<comment type="caution">
    <text evidence="4">The sequence shown here is derived from an EMBL/GenBank/DDBJ whole genome shotgun (WGS) entry which is preliminary data.</text>
</comment>
<dbReference type="SUPFAM" id="SSF55729">
    <property type="entry name" value="Acyl-CoA N-acyltransferases (Nat)"/>
    <property type="match status" value="1"/>
</dbReference>
<feature type="domain" description="N-acetyltransferase" evidence="3">
    <location>
        <begin position="4"/>
        <end position="165"/>
    </location>
</feature>
<gene>
    <name evidence="4" type="ORF">A8990_11574</name>
</gene>
<dbReference type="PANTHER" id="PTHR43072:SF23">
    <property type="entry name" value="UPF0039 PROTEIN C11D3.02C"/>
    <property type="match status" value="1"/>
</dbReference>
<organism evidence="4 5">
    <name type="scientific">Paenibacillus taihuensis</name>
    <dbReference type="NCBI Taxonomy" id="1156355"/>
    <lineage>
        <taxon>Bacteria</taxon>
        <taxon>Bacillati</taxon>
        <taxon>Bacillota</taxon>
        <taxon>Bacilli</taxon>
        <taxon>Bacillales</taxon>
        <taxon>Paenibacillaceae</taxon>
        <taxon>Paenibacillus</taxon>
    </lineage>
</organism>
<dbReference type="Proteomes" id="UP000256304">
    <property type="component" value="Unassembled WGS sequence"/>
</dbReference>
<proteinExistence type="predicted"/>
<sequence>MKEITFESYSDIYLENVRNTYNYYVDHTTVTYDLYPYTSEQIKTLIEPLSDLYRSYVVLVDGQYAGYVLLTQHKKRPAFNVTAEVSIYLDQAFIGQGLGRKSAEFIERVARELNFHSLIAAICTENTGSVALFDKLGYKQVAYYQEIASKFDRWLDSVSYQKILD</sequence>
<dbReference type="Gene3D" id="3.40.630.30">
    <property type="match status" value="1"/>
</dbReference>
<evidence type="ECO:0000256" key="2">
    <source>
        <dbReference type="ARBA" id="ARBA00023315"/>
    </source>
</evidence>
<dbReference type="EMBL" id="QTTN01000015">
    <property type="protein sequence ID" value="REE84397.1"/>
    <property type="molecule type" value="Genomic_DNA"/>
</dbReference>
<keyword evidence="1 4" id="KW-0808">Transferase</keyword>
<accession>A0A3D9RX44</accession>
<dbReference type="CDD" id="cd04301">
    <property type="entry name" value="NAT_SF"/>
    <property type="match status" value="1"/>
</dbReference>